<comment type="caution">
    <text evidence="3">The sequence shown here is derived from an EMBL/GenBank/DDBJ whole genome shotgun (WGS) entry which is preliminary data.</text>
</comment>
<dbReference type="SUPFAM" id="SSF52009">
    <property type="entry name" value="Phosphohistidine domain"/>
    <property type="match status" value="1"/>
</dbReference>
<dbReference type="InterPro" id="IPR013815">
    <property type="entry name" value="ATP_grasp_subdomain_1"/>
</dbReference>
<organism evidence="3 4">
    <name type="scientific">Deinobacterium chartae</name>
    <dbReference type="NCBI Taxonomy" id="521158"/>
    <lineage>
        <taxon>Bacteria</taxon>
        <taxon>Thermotogati</taxon>
        <taxon>Deinococcota</taxon>
        <taxon>Deinococci</taxon>
        <taxon>Deinococcales</taxon>
        <taxon>Deinococcaceae</taxon>
        <taxon>Deinobacterium</taxon>
    </lineage>
</organism>
<dbReference type="PANTHER" id="PTHR43615:SF1">
    <property type="entry name" value="PPDK_N DOMAIN-CONTAINING PROTEIN"/>
    <property type="match status" value="1"/>
</dbReference>
<dbReference type="Gene3D" id="3.30.1490.20">
    <property type="entry name" value="ATP-grasp fold, A domain"/>
    <property type="match status" value="1"/>
</dbReference>
<dbReference type="GO" id="GO:0008986">
    <property type="term" value="F:pyruvate, water dikinase activity"/>
    <property type="evidence" value="ECO:0007669"/>
    <property type="project" value="UniProtKB-EC"/>
</dbReference>
<dbReference type="GO" id="GO:0005524">
    <property type="term" value="F:ATP binding"/>
    <property type="evidence" value="ECO:0007669"/>
    <property type="project" value="InterPro"/>
</dbReference>
<keyword evidence="3" id="KW-0808">Transferase</keyword>
<evidence type="ECO:0000313" key="4">
    <source>
        <dbReference type="Proteomes" id="UP000569951"/>
    </source>
</evidence>
<evidence type="ECO:0000259" key="2">
    <source>
        <dbReference type="Pfam" id="PF01326"/>
    </source>
</evidence>
<protein>
    <submittedName>
        <fullName evidence="3">Pyruvate,water dikinase</fullName>
        <ecNumber evidence="3">2.7.9.2</ecNumber>
    </submittedName>
</protein>
<dbReference type="InterPro" id="IPR002192">
    <property type="entry name" value="PPDK_AMP/ATP-bd"/>
</dbReference>
<name>A0A841I3A8_9DEIO</name>
<dbReference type="InterPro" id="IPR051549">
    <property type="entry name" value="PEP_Utilizing_Enz"/>
</dbReference>
<feature type="domain" description="PEP-utilising enzyme mobile" evidence="1">
    <location>
        <begin position="751"/>
        <end position="819"/>
    </location>
</feature>
<gene>
    <name evidence="3" type="ORF">HNR42_002964</name>
</gene>
<dbReference type="Pfam" id="PF01326">
    <property type="entry name" value="PPDK_N"/>
    <property type="match status" value="2"/>
</dbReference>
<feature type="domain" description="Pyruvate phosphate dikinase AMP/ATP-binding" evidence="2">
    <location>
        <begin position="15"/>
        <end position="210"/>
    </location>
</feature>
<dbReference type="PANTHER" id="PTHR43615">
    <property type="entry name" value="PHOSPHOENOLPYRUVATE SYNTHASE-RELATED"/>
    <property type="match status" value="1"/>
</dbReference>
<dbReference type="Proteomes" id="UP000569951">
    <property type="component" value="Unassembled WGS sequence"/>
</dbReference>
<keyword evidence="3" id="KW-0418">Kinase</keyword>
<proteinExistence type="predicted"/>
<keyword evidence="3" id="KW-0670">Pyruvate</keyword>
<dbReference type="EMBL" id="JACHHG010000012">
    <property type="protein sequence ID" value="MBB6099514.1"/>
    <property type="molecule type" value="Genomic_DNA"/>
</dbReference>
<sequence>MSVVLSPRAARYAPVGGKARALAELGAAFPVPEWVVITPQAFTLSLSPQRRAALEAGEFEAAFAGLELDAAVRRELEAALARLPASSAGWAVRSSALEEDGAAHSFAGQFESYLSVPRDAVAARVVDVWRSGFARRAAHYRASRGLAGTPQVPAVIVQRMVPAEVAGVAFAADPVSSDPDVTVISAVRGLGDRLVSGLEEGQTYRLRGETPEDLPAGALLNAAGVRAVAALARRASDHFGSPQDIEWAMAERRLYLLQSRPITTLEEVTWWDNSNIVESYSGVTTPLTFSFAHRAYASVYRRFCALLGVPRGVIAAEGHTFDRMIGLVRGRVYYNLGQWYRVLALLPGFSVNRAFMEQMMGVAETMPRGLRLRTSRSKLLDALYLLRTAAGLLYAHLALPAYRRAFERRLRRVLRPPEPPLERRSFEALARYYRELEGQLLGRWDAPIVNDFFAMVFYGVLRRLCERWLQDADGSLQNDLIGDEGGMISAEPAERLRRMAALLRAEPDLARVLHAGDWPQVRAALADHPALRAEFDAYLARFGDRCVNELKLESPTLEDDPLLLARTIAHMSRLEVPSRAPGARRAAAEERAARQLSGWKRPVFAWVLREARARVRDRENLRFERTRVFGRARRIVRAMGSRLAERGLLDSPQDVFYLEVRDLLGYAEGTAAAADLAGLARVRRAEFERYARLPDPPRRFRTVGSVYAAPLEDLEGPDAGDPTLRRGVACSPGVVRGPVRVVRDPREVQLDSPAILVAERTDPGWIIVLPLARALIVERGSLLSHSAIVARELGIPGVVSLEGATRWLRDGDEVEIDGGLGTVRLLRRAGEVNA</sequence>
<dbReference type="SUPFAM" id="SSF56059">
    <property type="entry name" value="Glutathione synthetase ATP-binding domain-like"/>
    <property type="match status" value="1"/>
</dbReference>
<dbReference type="AlphaFoldDB" id="A0A841I3A8"/>
<dbReference type="EC" id="2.7.9.2" evidence="3"/>
<reference evidence="3 4" key="1">
    <citation type="submission" date="2020-08" db="EMBL/GenBank/DDBJ databases">
        <title>Genomic Encyclopedia of Type Strains, Phase IV (KMG-IV): sequencing the most valuable type-strain genomes for metagenomic binning, comparative biology and taxonomic classification.</title>
        <authorList>
            <person name="Goeker M."/>
        </authorList>
    </citation>
    <scope>NUCLEOTIDE SEQUENCE [LARGE SCALE GENOMIC DNA]</scope>
    <source>
        <strain evidence="3 4">DSM 21458</strain>
    </source>
</reference>
<dbReference type="RefSeq" id="WP_183988264.1">
    <property type="nucleotide sequence ID" value="NZ_JACHHG010000012.1"/>
</dbReference>
<evidence type="ECO:0000313" key="3">
    <source>
        <dbReference type="EMBL" id="MBB6099514.1"/>
    </source>
</evidence>
<dbReference type="Gene3D" id="3.30.470.20">
    <property type="entry name" value="ATP-grasp fold, B domain"/>
    <property type="match status" value="2"/>
</dbReference>
<dbReference type="InterPro" id="IPR036637">
    <property type="entry name" value="Phosphohistidine_dom_sf"/>
</dbReference>
<keyword evidence="4" id="KW-1185">Reference proteome</keyword>
<dbReference type="Pfam" id="PF00391">
    <property type="entry name" value="PEP-utilizers"/>
    <property type="match status" value="1"/>
</dbReference>
<dbReference type="InterPro" id="IPR008279">
    <property type="entry name" value="PEP-util_enz_mobile_dom"/>
</dbReference>
<feature type="domain" description="Pyruvate phosphate dikinase AMP/ATP-binding" evidence="2">
    <location>
        <begin position="211"/>
        <end position="267"/>
    </location>
</feature>
<accession>A0A841I3A8</accession>
<evidence type="ECO:0000259" key="1">
    <source>
        <dbReference type="Pfam" id="PF00391"/>
    </source>
</evidence>
<dbReference type="Gene3D" id="3.50.30.10">
    <property type="entry name" value="Phosphohistidine domain"/>
    <property type="match status" value="1"/>
</dbReference>